<evidence type="ECO:0000256" key="1">
    <source>
        <dbReference type="ARBA" id="ARBA00022723"/>
    </source>
</evidence>
<dbReference type="GO" id="GO:0008270">
    <property type="term" value="F:zinc ion binding"/>
    <property type="evidence" value="ECO:0007669"/>
    <property type="project" value="UniProtKB-KW"/>
</dbReference>
<keyword evidence="2 4" id="KW-0863">Zinc-finger</keyword>
<evidence type="ECO:0000256" key="4">
    <source>
        <dbReference type="PROSITE-ProRule" id="PRU00042"/>
    </source>
</evidence>
<reference evidence="7" key="1">
    <citation type="submission" date="2020-08" db="EMBL/GenBank/DDBJ databases">
        <title>Genome sequencing and assembly of the red palm weevil Rhynchophorus ferrugineus.</title>
        <authorList>
            <person name="Dias G.B."/>
            <person name="Bergman C.M."/>
            <person name="Manee M."/>
        </authorList>
    </citation>
    <scope>NUCLEOTIDE SEQUENCE</scope>
    <source>
        <strain evidence="7">AA-2017</strain>
        <tissue evidence="7">Whole larva</tissue>
    </source>
</reference>
<feature type="region of interest" description="Disordered" evidence="5">
    <location>
        <begin position="79"/>
        <end position="115"/>
    </location>
</feature>
<accession>A0A834IR17</accession>
<keyword evidence="1" id="KW-0479">Metal-binding</keyword>
<protein>
    <recommendedName>
        <fullName evidence="6">C2H2-type domain-containing protein</fullName>
    </recommendedName>
</protein>
<proteinExistence type="predicted"/>
<dbReference type="AlphaFoldDB" id="A0A834IR17"/>
<evidence type="ECO:0000256" key="3">
    <source>
        <dbReference type="ARBA" id="ARBA00022833"/>
    </source>
</evidence>
<feature type="region of interest" description="Disordered" evidence="5">
    <location>
        <begin position="47"/>
        <end position="67"/>
    </location>
</feature>
<sequence>MDDINFAAQCLVQMSHSRHHTSHLPLDLSHKEQLDQNPALLVESLTPLPKTLTEDDEDDNEKNKSSSYMVARILTDLTSIKQEPVPEVPSDTENRLDEETETNNTEAKKKEKKHANKVSVVAVHLNRNKIEKKLSSREKLFSVKKATVARVQTSQRYGLQMRKVHTCSYEGCYKAYGKSSHLKAHLRTHTDEFRTTG</sequence>
<dbReference type="Proteomes" id="UP000625711">
    <property type="component" value="Unassembled WGS sequence"/>
</dbReference>
<dbReference type="Gene3D" id="3.30.160.60">
    <property type="entry name" value="Classic Zinc Finger"/>
    <property type="match status" value="1"/>
</dbReference>
<evidence type="ECO:0000259" key="6">
    <source>
        <dbReference type="PROSITE" id="PS50157"/>
    </source>
</evidence>
<dbReference type="GO" id="GO:0000981">
    <property type="term" value="F:DNA-binding transcription factor activity, RNA polymerase II-specific"/>
    <property type="evidence" value="ECO:0007669"/>
    <property type="project" value="TreeGrafter"/>
</dbReference>
<gene>
    <name evidence="7" type="ORF">GWI33_021605</name>
</gene>
<evidence type="ECO:0000313" key="8">
    <source>
        <dbReference type="Proteomes" id="UP000625711"/>
    </source>
</evidence>
<dbReference type="PANTHER" id="PTHR23235:SF174">
    <property type="entry name" value="CABUT, ISOFORM A"/>
    <property type="match status" value="1"/>
</dbReference>
<name>A0A834IR17_RHYFE</name>
<dbReference type="InterPro" id="IPR013087">
    <property type="entry name" value="Znf_C2H2_type"/>
</dbReference>
<keyword evidence="3" id="KW-0862">Zinc</keyword>
<evidence type="ECO:0000256" key="2">
    <source>
        <dbReference type="ARBA" id="ARBA00022771"/>
    </source>
</evidence>
<dbReference type="PROSITE" id="PS00028">
    <property type="entry name" value="ZINC_FINGER_C2H2_1"/>
    <property type="match status" value="1"/>
</dbReference>
<feature type="domain" description="C2H2-type" evidence="6">
    <location>
        <begin position="165"/>
        <end position="194"/>
    </location>
</feature>
<comment type="caution">
    <text evidence="7">The sequence shown here is derived from an EMBL/GenBank/DDBJ whole genome shotgun (WGS) entry which is preliminary data.</text>
</comment>
<organism evidence="7 8">
    <name type="scientific">Rhynchophorus ferrugineus</name>
    <name type="common">Red palm weevil</name>
    <name type="synonym">Curculio ferrugineus</name>
    <dbReference type="NCBI Taxonomy" id="354439"/>
    <lineage>
        <taxon>Eukaryota</taxon>
        <taxon>Metazoa</taxon>
        <taxon>Ecdysozoa</taxon>
        <taxon>Arthropoda</taxon>
        <taxon>Hexapoda</taxon>
        <taxon>Insecta</taxon>
        <taxon>Pterygota</taxon>
        <taxon>Neoptera</taxon>
        <taxon>Endopterygota</taxon>
        <taxon>Coleoptera</taxon>
        <taxon>Polyphaga</taxon>
        <taxon>Cucujiformia</taxon>
        <taxon>Curculionidae</taxon>
        <taxon>Dryophthorinae</taxon>
        <taxon>Rhynchophorus</taxon>
    </lineage>
</organism>
<dbReference type="GO" id="GO:0000978">
    <property type="term" value="F:RNA polymerase II cis-regulatory region sequence-specific DNA binding"/>
    <property type="evidence" value="ECO:0007669"/>
    <property type="project" value="TreeGrafter"/>
</dbReference>
<dbReference type="EMBL" id="JAACXV010000070">
    <property type="protein sequence ID" value="KAF7284735.1"/>
    <property type="molecule type" value="Genomic_DNA"/>
</dbReference>
<dbReference type="PROSITE" id="PS50157">
    <property type="entry name" value="ZINC_FINGER_C2H2_2"/>
    <property type="match status" value="1"/>
</dbReference>
<dbReference type="PANTHER" id="PTHR23235">
    <property type="entry name" value="KRUEPPEL-LIKE TRANSCRIPTION FACTOR"/>
    <property type="match status" value="1"/>
</dbReference>
<dbReference type="OrthoDB" id="4748970at2759"/>
<evidence type="ECO:0000256" key="5">
    <source>
        <dbReference type="SAM" id="MobiDB-lite"/>
    </source>
</evidence>
<keyword evidence="8" id="KW-1185">Reference proteome</keyword>
<evidence type="ECO:0000313" key="7">
    <source>
        <dbReference type="EMBL" id="KAF7284735.1"/>
    </source>
</evidence>
<dbReference type="SUPFAM" id="SSF57667">
    <property type="entry name" value="beta-beta-alpha zinc fingers"/>
    <property type="match status" value="1"/>
</dbReference>
<dbReference type="InterPro" id="IPR036236">
    <property type="entry name" value="Znf_C2H2_sf"/>
</dbReference>